<dbReference type="AlphaFoldDB" id="A0A0N5ABR6"/>
<proteinExistence type="predicted"/>
<name>A0A0N5ABR6_9BILA</name>
<accession>A0A0N5ABR6</accession>
<protein>
    <submittedName>
        <fullName evidence="2">Uncharacterized protein</fullName>
    </submittedName>
</protein>
<evidence type="ECO:0000313" key="1">
    <source>
        <dbReference type="Proteomes" id="UP000046393"/>
    </source>
</evidence>
<keyword evidence="1" id="KW-1185">Reference proteome</keyword>
<reference evidence="2" key="1">
    <citation type="submission" date="2017-02" db="UniProtKB">
        <authorList>
            <consortium name="WormBaseParasite"/>
        </authorList>
    </citation>
    <scope>IDENTIFICATION</scope>
</reference>
<sequence>MKRPADYCTETPVAAAAIQCPVPTAARAVQPQQQNAGCPRSIGPNYTKTFGAPVYSAVLPFYIRSIIAFRFDRLS</sequence>
<dbReference type="WBParaSite" id="SMUV_0000159201-mRNA-1">
    <property type="protein sequence ID" value="SMUV_0000159201-mRNA-1"/>
    <property type="gene ID" value="SMUV_0000159201"/>
</dbReference>
<dbReference type="Proteomes" id="UP000046393">
    <property type="component" value="Unplaced"/>
</dbReference>
<organism evidence="1 2">
    <name type="scientific">Syphacia muris</name>
    <dbReference type="NCBI Taxonomy" id="451379"/>
    <lineage>
        <taxon>Eukaryota</taxon>
        <taxon>Metazoa</taxon>
        <taxon>Ecdysozoa</taxon>
        <taxon>Nematoda</taxon>
        <taxon>Chromadorea</taxon>
        <taxon>Rhabditida</taxon>
        <taxon>Spirurina</taxon>
        <taxon>Oxyuridomorpha</taxon>
        <taxon>Oxyuroidea</taxon>
        <taxon>Oxyuridae</taxon>
        <taxon>Syphacia</taxon>
    </lineage>
</organism>
<evidence type="ECO:0000313" key="2">
    <source>
        <dbReference type="WBParaSite" id="SMUV_0000159201-mRNA-1"/>
    </source>
</evidence>